<organism evidence="2 3">
    <name type="scientific">Planomonospora sphaerica</name>
    <dbReference type="NCBI Taxonomy" id="161355"/>
    <lineage>
        <taxon>Bacteria</taxon>
        <taxon>Bacillati</taxon>
        <taxon>Actinomycetota</taxon>
        <taxon>Actinomycetes</taxon>
        <taxon>Streptosporangiales</taxon>
        <taxon>Streptosporangiaceae</taxon>
        <taxon>Planomonospora</taxon>
    </lineage>
</organism>
<feature type="compositionally biased region" description="Basic and acidic residues" evidence="1">
    <location>
        <begin position="32"/>
        <end position="49"/>
    </location>
</feature>
<dbReference type="STRING" id="161355.PS9374_05856"/>
<gene>
    <name evidence="2" type="ORF">PS9374_05856</name>
</gene>
<name>A0A161LRD4_9ACTN</name>
<proteinExistence type="predicted"/>
<keyword evidence="3" id="KW-1185">Reference proteome</keyword>
<comment type="caution">
    <text evidence="2">The sequence shown here is derived from an EMBL/GenBank/DDBJ whole genome shotgun (WGS) entry which is preliminary data.</text>
</comment>
<protein>
    <submittedName>
        <fullName evidence="2">Uncharacterized protein</fullName>
    </submittedName>
</protein>
<reference evidence="3" key="2">
    <citation type="submission" date="2016-04" db="EMBL/GenBank/DDBJ databases">
        <title>Planomonospora sphaerica JCM9374 whole genome shotgun sequence.</title>
        <authorList>
            <person name="Suzuki T."/>
            <person name="Dohra H."/>
            <person name="Kodani S."/>
        </authorList>
    </citation>
    <scope>NUCLEOTIDE SEQUENCE [LARGE SCALE GENOMIC DNA]</scope>
    <source>
        <strain evidence="3">JCM 9374</strain>
    </source>
</reference>
<dbReference type="Proteomes" id="UP000077701">
    <property type="component" value="Unassembled WGS sequence"/>
</dbReference>
<dbReference type="RefSeq" id="WP_157237503.1">
    <property type="nucleotide sequence ID" value="NZ_BDCX01000016.1"/>
</dbReference>
<reference evidence="2 3" key="1">
    <citation type="journal article" date="2016" name="Genome Announc.">
        <title>Draft Genome Sequence of Planomonospora sphaerica JCM9374, a Rare Actinomycete.</title>
        <authorList>
            <person name="Dohra H."/>
            <person name="Suzuki T."/>
            <person name="Inoue Y."/>
            <person name="Kodani S."/>
        </authorList>
    </citation>
    <scope>NUCLEOTIDE SEQUENCE [LARGE SCALE GENOMIC DNA]</scope>
    <source>
        <strain evidence="2 3">JCM 9374</strain>
    </source>
</reference>
<accession>A0A161LRD4</accession>
<feature type="region of interest" description="Disordered" evidence="1">
    <location>
        <begin position="1"/>
        <end position="49"/>
    </location>
</feature>
<dbReference type="OrthoDB" id="4565736at2"/>
<evidence type="ECO:0000256" key="1">
    <source>
        <dbReference type="SAM" id="MobiDB-lite"/>
    </source>
</evidence>
<dbReference type="EMBL" id="BDCX01000016">
    <property type="protein sequence ID" value="GAT70176.1"/>
    <property type="molecule type" value="Genomic_DNA"/>
</dbReference>
<sequence>MRLTAVFTEASAPETAQRKPSFIDLGASGRGDVSERHDELLREGLDRPS</sequence>
<dbReference type="AlphaFoldDB" id="A0A161LRD4"/>
<evidence type="ECO:0000313" key="3">
    <source>
        <dbReference type="Proteomes" id="UP000077701"/>
    </source>
</evidence>
<evidence type="ECO:0000313" key="2">
    <source>
        <dbReference type="EMBL" id="GAT70176.1"/>
    </source>
</evidence>